<name>A0ABQ5YF88_9NEIS</name>
<dbReference type="RefSeq" id="WP_284194773.1">
    <property type="nucleotide sequence ID" value="NZ_BSOG01000001.1"/>
</dbReference>
<proteinExistence type="inferred from homology"/>
<evidence type="ECO:0000256" key="2">
    <source>
        <dbReference type="ARBA" id="ARBA00022448"/>
    </source>
</evidence>
<evidence type="ECO:0000256" key="3">
    <source>
        <dbReference type="ARBA" id="ARBA00022729"/>
    </source>
</evidence>
<evidence type="ECO:0000256" key="1">
    <source>
        <dbReference type="ARBA" id="ARBA00010333"/>
    </source>
</evidence>
<dbReference type="PANTHER" id="PTHR30085">
    <property type="entry name" value="AMINO ACID ABC TRANSPORTER PERMEASE"/>
    <property type="match status" value="1"/>
</dbReference>
<keyword evidence="8" id="KW-1185">Reference proteome</keyword>
<evidence type="ECO:0000259" key="6">
    <source>
        <dbReference type="SMART" id="SM00062"/>
    </source>
</evidence>
<accession>A0ABQ5YF88</accession>
<dbReference type="SMART" id="SM00062">
    <property type="entry name" value="PBPb"/>
    <property type="match status" value="1"/>
</dbReference>
<comment type="similarity">
    <text evidence="1 4">Belongs to the bacterial solute-binding protein 3 family.</text>
</comment>
<feature type="signal peptide" evidence="5">
    <location>
        <begin position="1"/>
        <end position="22"/>
    </location>
</feature>
<gene>
    <name evidence="7" type="ORF">GCM10007907_04140</name>
</gene>
<reference evidence="8" key="1">
    <citation type="journal article" date="2019" name="Int. J. Syst. Evol. Microbiol.">
        <title>The Global Catalogue of Microorganisms (GCM) 10K type strain sequencing project: providing services to taxonomists for standard genome sequencing and annotation.</title>
        <authorList>
            <consortium name="The Broad Institute Genomics Platform"/>
            <consortium name="The Broad Institute Genome Sequencing Center for Infectious Disease"/>
            <person name="Wu L."/>
            <person name="Ma J."/>
        </authorList>
    </citation>
    <scope>NUCLEOTIDE SEQUENCE [LARGE SCALE GENOMIC DNA]</scope>
    <source>
        <strain evidence="8">NBRC 110044</strain>
    </source>
</reference>
<dbReference type="PANTHER" id="PTHR30085:SF6">
    <property type="entry name" value="ABC TRANSPORTER GLUTAMINE-BINDING PROTEIN GLNH"/>
    <property type="match status" value="1"/>
</dbReference>
<feature type="domain" description="Solute-binding protein family 3/N-terminal" evidence="6">
    <location>
        <begin position="33"/>
        <end position="254"/>
    </location>
</feature>
<sequence length="268" mass="29723">MKSLYCAYLLAASMLMPAQAQADDLDQIKAKGEIVIGVKDSSPPFGEFNPKTKTVMGYDIDMGVAVAKRMGLKPVFKTVETGNRVQLLLDRKIDLIMASLGKTPDVAKQVDLSYGYFMNQTKALALKGVIRSYDDYYTVSIGVTAGGPLEKLMRKQFPSAVLVTAPDKPELTAMLTSGKVQSIVAAEALLISIWNELPNKQRYEMPDYPINVNPIAIGMRKGETKLRTAINRALTEIEDSGEAERIYERWFGANTTTPIPRTFRINRY</sequence>
<comment type="caution">
    <text evidence="7">The sequence shown here is derived from an EMBL/GenBank/DDBJ whole genome shotgun (WGS) entry which is preliminary data.</text>
</comment>
<dbReference type="Gene3D" id="3.40.190.10">
    <property type="entry name" value="Periplasmic binding protein-like II"/>
    <property type="match status" value="2"/>
</dbReference>
<dbReference type="Proteomes" id="UP001156706">
    <property type="component" value="Unassembled WGS sequence"/>
</dbReference>
<evidence type="ECO:0000313" key="8">
    <source>
        <dbReference type="Proteomes" id="UP001156706"/>
    </source>
</evidence>
<protein>
    <submittedName>
        <fullName evidence="7">Amino acid ABC transporter substrate-binding protein</fullName>
    </submittedName>
</protein>
<feature type="chain" id="PRO_5046303027" evidence="5">
    <location>
        <begin position="23"/>
        <end position="268"/>
    </location>
</feature>
<dbReference type="SUPFAM" id="SSF53850">
    <property type="entry name" value="Periplasmic binding protein-like II"/>
    <property type="match status" value="1"/>
</dbReference>
<evidence type="ECO:0000256" key="5">
    <source>
        <dbReference type="SAM" id="SignalP"/>
    </source>
</evidence>
<keyword evidence="3 5" id="KW-0732">Signal</keyword>
<dbReference type="InterPro" id="IPR051455">
    <property type="entry name" value="Bact_solute-bind_prot3"/>
</dbReference>
<dbReference type="PROSITE" id="PS01039">
    <property type="entry name" value="SBP_BACTERIAL_3"/>
    <property type="match status" value="1"/>
</dbReference>
<keyword evidence="2" id="KW-0813">Transport</keyword>
<dbReference type="InterPro" id="IPR018313">
    <property type="entry name" value="SBP_3_CS"/>
</dbReference>
<dbReference type="InterPro" id="IPR001638">
    <property type="entry name" value="Solute-binding_3/MltF_N"/>
</dbReference>
<evidence type="ECO:0000256" key="4">
    <source>
        <dbReference type="RuleBase" id="RU003744"/>
    </source>
</evidence>
<dbReference type="EMBL" id="BSOG01000001">
    <property type="protein sequence ID" value="GLR11624.1"/>
    <property type="molecule type" value="Genomic_DNA"/>
</dbReference>
<evidence type="ECO:0000313" key="7">
    <source>
        <dbReference type="EMBL" id="GLR11624.1"/>
    </source>
</evidence>
<organism evidence="7 8">
    <name type="scientific">Chitinimonas prasina</name>
    <dbReference type="NCBI Taxonomy" id="1434937"/>
    <lineage>
        <taxon>Bacteria</taxon>
        <taxon>Pseudomonadati</taxon>
        <taxon>Pseudomonadota</taxon>
        <taxon>Betaproteobacteria</taxon>
        <taxon>Neisseriales</taxon>
        <taxon>Chitinibacteraceae</taxon>
        <taxon>Chitinimonas</taxon>
    </lineage>
</organism>
<dbReference type="Pfam" id="PF00497">
    <property type="entry name" value="SBP_bac_3"/>
    <property type="match status" value="1"/>
</dbReference>